<dbReference type="EMBL" id="SPAZ01000288">
    <property type="protein sequence ID" value="TQE21608.1"/>
    <property type="molecule type" value="Genomic_DNA"/>
</dbReference>
<dbReference type="RefSeq" id="WP_141585406.1">
    <property type="nucleotide sequence ID" value="NZ_SPAZ01000288.1"/>
</dbReference>
<sequence length="102" mass="11085">MGATLFFEVAPGRTAVKAFANAYVEARYEHGRRPYSGTIAEKDDVLVIEEAGRMSEAQAREFARQLIDSGDSRIRSKAAPAGAIPLVDRDEPTWLLFGVAAS</sequence>
<evidence type="ECO:0000313" key="2">
    <source>
        <dbReference type="Proteomes" id="UP000318720"/>
    </source>
</evidence>
<evidence type="ECO:0000313" key="1">
    <source>
        <dbReference type="EMBL" id="TQE21608.1"/>
    </source>
</evidence>
<gene>
    <name evidence="1" type="ORF">Sipo8835_37285</name>
</gene>
<dbReference type="AlphaFoldDB" id="A0AAE8VVF3"/>
<name>A0AAE8VVF3_9ACTN</name>
<proteinExistence type="predicted"/>
<comment type="caution">
    <text evidence="1">The sequence shown here is derived from an EMBL/GenBank/DDBJ whole genome shotgun (WGS) entry which is preliminary data.</text>
</comment>
<organism evidence="1 2">
    <name type="scientific">Streptomyces ipomoeae</name>
    <dbReference type="NCBI Taxonomy" id="103232"/>
    <lineage>
        <taxon>Bacteria</taxon>
        <taxon>Bacillati</taxon>
        <taxon>Actinomycetota</taxon>
        <taxon>Actinomycetes</taxon>
        <taxon>Kitasatosporales</taxon>
        <taxon>Streptomycetaceae</taxon>
        <taxon>Streptomyces</taxon>
    </lineage>
</organism>
<dbReference type="Proteomes" id="UP000318720">
    <property type="component" value="Unassembled WGS sequence"/>
</dbReference>
<accession>A0AAE8VVF3</accession>
<protein>
    <submittedName>
        <fullName evidence="1">Uncharacterized protein</fullName>
    </submittedName>
</protein>
<reference evidence="1 2" key="1">
    <citation type="submission" date="2019-03" db="EMBL/GenBank/DDBJ databases">
        <title>Comparative genomic analyses of the sweetpotato soil rot pathogen, Streptomyces ipomoeae.</title>
        <authorList>
            <person name="Ruschel Soares N."/>
            <person name="Badger J.H."/>
            <person name="Huguet-Tapia J.C."/>
            <person name="Clark C.A."/>
            <person name="Pettis G.S."/>
        </authorList>
    </citation>
    <scope>NUCLEOTIDE SEQUENCE [LARGE SCALE GENOMIC DNA]</scope>
    <source>
        <strain evidence="1 2">88-35</strain>
    </source>
</reference>